<feature type="domain" description="FAD/NAD(P)-binding" evidence="1">
    <location>
        <begin position="13"/>
        <end position="200"/>
    </location>
</feature>
<dbReference type="Pfam" id="PF07992">
    <property type="entry name" value="Pyr_redox_2"/>
    <property type="match status" value="1"/>
</dbReference>
<proteinExistence type="predicted"/>
<dbReference type="EMBL" id="PDPS01000039">
    <property type="protein sequence ID" value="PID56026.1"/>
    <property type="molecule type" value="Genomic_DNA"/>
</dbReference>
<evidence type="ECO:0000259" key="1">
    <source>
        <dbReference type="Pfam" id="PF07992"/>
    </source>
</evidence>
<dbReference type="PANTHER" id="PTHR43014">
    <property type="entry name" value="MERCURIC REDUCTASE"/>
    <property type="match status" value="1"/>
</dbReference>
<dbReference type="SUPFAM" id="SSF51905">
    <property type="entry name" value="FAD/NAD(P)-binding domain"/>
    <property type="match status" value="1"/>
</dbReference>
<dbReference type="InterPro" id="IPR023753">
    <property type="entry name" value="FAD/NAD-binding_dom"/>
</dbReference>
<protein>
    <recommendedName>
        <fullName evidence="1">FAD/NAD(P)-binding domain-containing protein</fullName>
    </recommendedName>
</protein>
<gene>
    <name evidence="2" type="ORF">CSB45_13065</name>
</gene>
<dbReference type="InterPro" id="IPR036188">
    <property type="entry name" value="FAD/NAD-bd_sf"/>
</dbReference>
<reference evidence="2 3" key="1">
    <citation type="submission" date="2017-10" db="EMBL/GenBank/DDBJ databases">
        <title>Novel microbial diversity and functional potential in the marine mammal oral microbiome.</title>
        <authorList>
            <person name="Dudek N.K."/>
            <person name="Sun C.L."/>
            <person name="Burstein D."/>
            <person name="Kantor R.S."/>
            <person name="Aliaga Goltsman D.S."/>
            <person name="Bik E.M."/>
            <person name="Thomas B.C."/>
            <person name="Banfield J.F."/>
            <person name="Relman D.A."/>
        </authorList>
    </citation>
    <scope>NUCLEOTIDE SEQUENCE [LARGE SCALE GENOMIC DNA]</scope>
    <source>
        <strain evidence="2">DOLZORAL124_49_17</strain>
    </source>
</reference>
<dbReference type="PRINTS" id="PR00368">
    <property type="entry name" value="FADPNR"/>
</dbReference>
<accession>A0A2G6E1R9</accession>
<name>A0A2G6E1R9_9BACT</name>
<evidence type="ECO:0000313" key="2">
    <source>
        <dbReference type="EMBL" id="PID56026.1"/>
    </source>
</evidence>
<dbReference type="PANTHER" id="PTHR43014:SF2">
    <property type="entry name" value="MERCURIC REDUCTASE"/>
    <property type="match status" value="1"/>
</dbReference>
<dbReference type="GO" id="GO:0050660">
    <property type="term" value="F:flavin adenine dinucleotide binding"/>
    <property type="evidence" value="ECO:0007669"/>
    <property type="project" value="TreeGrafter"/>
</dbReference>
<dbReference type="AlphaFoldDB" id="A0A2G6E1R9"/>
<comment type="caution">
    <text evidence="2">The sequence shown here is derived from an EMBL/GenBank/DDBJ whole genome shotgun (WGS) entry which is preliminary data.</text>
</comment>
<dbReference type="GO" id="GO:0003955">
    <property type="term" value="F:NAD(P)H dehydrogenase (quinone) activity"/>
    <property type="evidence" value="ECO:0007669"/>
    <property type="project" value="TreeGrafter"/>
</dbReference>
<dbReference type="Gene3D" id="3.50.50.60">
    <property type="entry name" value="FAD/NAD(P)-binding domain"/>
    <property type="match status" value="2"/>
</dbReference>
<organism evidence="2 3">
    <name type="scientific">candidate division KSB3 bacterium</name>
    <dbReference type="NCBI Taxonomy" id="2044937"/>
    <lineage>
        <taxon>Bacteria</taxon>
        <taxon>candidate division KSB3</taxon>
    </lineage>
</organism>
<dbReference type="Proteomes" id="UP000229740">
    <property type="component" value="Unassembled WGS sequence"/>
</dbReference>
<evidence type="ECO:0000313" key="3">
    <source>
        <dbReference type="Proteomes" id="UP000229740"/>
    </source>
</evidence>
<sequence length="216" mass="23699">MLYNAMTSVVNDVYTARKIYIATGTNAFIPPVPSIEDVDYLSNETLFTLEQLPESIFILGGGAIGTEMAQAFALLGTRVVLAHMDPHLLPLADAEAAQVLEEEIKKCGVEVYNSTSIQHIRQDGDRIVISTDKDEFRAEQLLVAAGRKPVLDLGLENAGIRYDKRGIVTDEYGRTNVAHIYAVGDCNGRALFSHAAMHQGMLSLMSSVMPFLKRLK</sequence>
<dbReference type="PRINTS" id="PR00411">
    <property type="entry name" value="PNDRDTASEI"/>
</dbReference>